<feature type="transmembrane region" description="Helical" evidence="2">
    <location>
        <begin position="16"/>
        <end position="34"/>
    </location>
</feature>
<evidence type="ECO:0000313" key="4">
    <source>
        <dbReference type="Proteomes" id="UP001239169"/>
    </source>
</evidence>
<keyword evidence="2" id="KW-1133">Transmembrane helix</keyword>
<keyword evidence="1" id="KW-0175">Coiled coil</keyword>
<evidence type="ECO:0000256" key="1">
    <source>
        <dbReference type="SAM" id="Coils"/>
    </source>
</evidence>
<keyword evidence="2" id="KW-0812">Transmembrane</keyword>
<evidence type="ECO:0000256" key="2">
    <source>
        <dbReference type="SAM" id="Phobius"/>
    </source>
</evidence>
<keyword evidence="4" id="KW-1185">Reference proteome</keyword>
<dbReference type="EMBL" id="CP124685">
    <property type="protein sequence ID" value="WGX75779.1"/>
    <property type="molecule type" value="Genomic_DNA"/>
</dbReference>
<sequence length="234" mass="28180">MIYVYIISNNYKFTKIGMYILAVYTFIKSMYFCFIRHKLKIKNIQFISIVTLNIISLIYIWINFNIYISLNILMNLFICKFFILDNMKIKKEKLDENIQKLKKLNENISVLNLNIKNEAVKQFEYKEDTLKIEKNINKSIEESDMPIVMLNEKNNMIYCNQNSWRNINLNKVNILNYLCTNFKNGQECIDMINKVGINSFESINLYDKEEKVYRFICTKEIREIKKSKYVYLMI</sequence>
<proteinExistence type="predicted"/>
<evidence type="ECO:0000313" key="3">
    <source>
        <dbReference type="EMBL" id="WGX75779.1"/>
    </source>
</evidence>
<protein>
    <recommendedName>
        <fullName evidence="5">Histidine kinase</fullName>
    </recommendedName>
</protein>
<evidence type="ECO:0008006" key="5">
    <source>
        <dbReference type="Google" id="ProtNLM"/>
    </source>
</evidence>
<feature type="coiled-coil region" evidence="1">
    <location>
        <begin position="84"/>
        <end position="121"/>
    </location>
</feature>
<dbReference type="Proteomes" id="UP001239169">
    <property type="component" value="Chromosome"/>
</dbReference>
<reference evidence="3 4" key="1">
    <citation type="submission" date="2023-04" db="EMBL/GenBank/DDBJ databases">
        <title>Bacteria Genome Submission.</title>
        <authorList>
            <person name="Isaac P."/>
        </authorList>
    </citation>
    <scope>NUCLEOTIDE SEQUENCE [LARGE SCALE GENOMIC DNA]</scope>
    <source>
        <strain evidence="3 4">SampleS7P1</strain>
    </source>
</reference>
<name>A0ABY8R2K3_PARBF</name>
<accession>A0ABY8R2K3</accession>
<organism evidence="3 4">
    <name type="scientific">Paraclostridium bifermentans</name>
    <name type="common">Clostridium bifermentans</name>
    <dbReference type="NCBI Taxonomy" id="1490"/>
    <lineage>
        <taxon>Bacteria</taxon>
        <taxon>Bacillati</taxon>
        <taxon>Bacillota</taxon>
        <taxon>Clostridia</taxon>
        <taxon>Peptostreptococcales</taxon>
        <taxon>Peptostreptococcaceae</taxon>
        <taxon>Paraclostridium</taxon>
    </lineage>
</organism>
<feature type="transmembrane region" description="Helical" evidence="2">
    <location>
        <begin position="46"/>
        <end position="62"/>
    </location>
</feature>
<keyword evidence="2" id="KW-0472">Membrane</keyword>
<gene>
    <name evidence="3" type="ORF">QJS64_18000</name>
</gene>